<feature type="compositionally biased region" description="Pro residues" evidence="1">
    <location>
        <begin position="166"/>
        <end position="189"/>
    </location>
</feature>
<keyword evidence="3" id="KW-1185">Reference proteome</keyword>
<dbReference type="EMBL" id="QPKB01000008">
    <property type="protein sequence ID" value="RWR90025.1"/>
    <property type="molecule type" value="Genomic_DNA"/>
</dbReference>
<organism evidence="2 3">
    <name type="scientific">Cinnamomum micranthum f. kanehirae</name>
    <dbReference type="NCBI Taxonomy" id="337451"/>
    <lineage>
        <taxon>Eukaryota</taxon>
        <taxon>Viridiplantae</taxon>
        <taxon>Streptophyta</taxon>
        <taxon>Embryophyta</taxon>
        <taxon>Tracheophyta</taxon>
        <taxon>Spermatophyta</taxon>
        <taxon>Magnoliopsida</taxon>
        <taxon>Magnoliidae</taxon>
        <taxon>Laurales</taxon>
        <taxon>Lauraceae</taxon>
        <taxon>Cinnamomum</taxon>
    </lineage>
</organism>
<evidence type="ECO:0000313" key="3">
    <source>
        <dbReference type="Proteomes" id="UP000283530"/>
    </source>
</evidence>
<comment type="caution">
    <text evidence="2">The sequence shown here is derived from an EMBL/GenBank/DDBJ whole genome shotgun (WGS) entry which is preliminary data.</text>
</comment>
<protein>
    <submittedName>
        <fullName evidence="2">Uncharacterized protein</fullName>
    </submittedName>
</protein>
<evidence type="ECO:0000313" key="2">
    <source>
        <dbReference type="EMBL" id="RWR90025.1"/>
    </source>
</evidence>
<feature type="compositionally biased region" description="Basic and acidic residues" evidence="1">
    <location>
        <begin position="232"/>
        <end position="242"/>
    </location>
</feature>
<reference evidence="2 3" key="1">
    <citation type="journal article" date="2019" name="Nat. Plants">
        <title>Stout camphor tree genome fills gaps in understanding of flowering plant genome evolution.</title>
        <authorList>
            <person name="Chaw S.M."/>
            <person name="Liu Y.C."/>
            <person name="Wu Y.W."/>
            <person name="Wang H.Y."/>
            <person name="Lin C.I."/>
            <person name="Wu C.S."/>
            <person name="Ke H.M."/>
            <person name="Chang L.Y."/>
            <person name="Hsu C.Y."/>
            <person name="Yang H.T."/>
            <person name="Sudianto E."/>
            <person name="Hsu M.H."/>
            <person name="Wu K.P."/>
            <person name="Wang L.N."/>
            <person name="Leebens-Mack J.H."/>
            <person name="Tsai I.J."/>
        </authorList>
    </citation>
    <scope>NUCLEOTIDE SEQUENCE [LARGE SCALE GENOMIC DNA]</scope>
    <source>
        <strain evidence="3">cv. Chaw 1501</strain>
        <tissue evidence="2">Young leaves</tissue>
    </source>
</reference>
<dbReference type="AlphaFoldDB" id="A0A443PGX5"/>
<feature type="region of interest" description="Disordered" evidence="1">
    <location>
        <begin position="79"/>
        <end position="98"/>
    </location>
</feature>
<proteinExistence type="predicted"/>
<gene>
    <name evidence="2" type="ORF">CKAN_01910200</name>
</gene>
<feature type="compositionally biased region" description="Polar residues" evidence="1">
    <location>
        <begin position="191"/>
        <end position="205"/>
    </location>
</feature>
<accession>A0A443PGX5</accession>
<dbReference type="Proteomes" id="UP000283530">
    <property type="component" value="Unassembled WGS sequence"/>
</dbReference>
<sequence>MERVYVYGGRINQGGPQGISGFGAPQQVTLTRRVYVSNESRDELPTLYPFVIQRNFFEDDDYPSLFPTMETSMITGHRFYGSDSPSSPPSKVDSHMRTSGYYGNDSPGAFHPMVTQPYYGHESSAYPARQGPARGNPINLDVDIHMMPQEEYPPPGVPLYGSPAPYGGPPYGGPQLAPPPPPPVRPQQPPTANSVRPQQPPTANYQIGGGKYNPQIQGGVRSKGGDVVMGPKMRDRNKFGID</sequence>
<feature type="region of interest" description="Disordered" evidence="1">
    <location>
        <begin position="148"/>
        <end position="242"/>
    </location>
</feature>
<name>A0A443PGX5_9MAGN</name>
<evidence type="ECO:0000256" key="1">
    <source>
        <dbReference type="SAM" id="MobiDB-lite"/>
    </source>
</evidence>